<dbReference type="Proteomes" id="UP000237684">
    <property type="component" value="Unassembled WGS sequence"/>
</dbReference>
<dbReference type="InterPro" id="IPR003495">
    <property type="entry name" value="CobW/HypB/UreG_nucleotide-bd"/>
</dbReference>
<accession>A0A2S8SUY0</accession>
<evidence type="ECO:0000256" key="3">
    <source>
        <dbReference type="ARBA" id="ARBA00023186"/>
    </source>
</evidence>
<evidence type="ECO:0000256" key="2">
    <source>
        <dbReference type="ARBA" id="ARBA00022801"/>
    </source>
</evidence>
<comment type="similarity">
    <text evidence="4">Belongs to the SIMIBI class G3E GTPase family. ZNG1 subfamily.</text>
</comment>
<dbReference type="GO" id="GO:0005737">
    <property type="term" value="C:cytoplasm"/>
    <property type="evidence" value="ECO:0007669"/>
    <property type="project" value="TreeGrafter"/>
</dbReference>
<gene>
    <name evidence="8" type="ORF">B1R32_10498</name>
</gene>
<dbReference type="SUPFAM" id="SSF90002">
    <property type="entry name" value="Hypothetical protein YjiA, C-terminal domain"/>
    <property type="match status" value="1"/>
</dbReference>
<organism evidence="8 9">
    <name type="scientific">Abditibacterium utsteinense</name>
    <dbReference type="NCBI Taxonomy" id="1960156"/>
    <lineage>
        <taxon>Bacteria</taxon>
        <taxon>Pseudomonadati</taxon>
        <taxon>Abditibacteriota</taxon>
        <taxon>Abditibacteriia</taxon>
        <taxon>Abditibacteriales</taxon>
        <taxon>Abditibacteriaceae</taxon>
        <taxon>Abditibacterium</taxon>
    </lineage>
</organism>
<name>A0A2S8SUY0_9BACT</name>
<dbReference type="EMBL" id="NIGF01000004">
    <property type="protein sequence ID" value="PQV64605.1"/>
    <property type="molecule type" value="Genomic_DNA"/>
</dbReference>
<evidence type="ECO:0000313" key="9">
    <source>
        <dbReference type="Proteomes" id="UP000237684"/>
    </source>
</evidence>
<dbReference type="GO" id="GO:0000166">
    <property type="term" value="F:nucleotide binding"/>
    <property type="evidence" value="ECO:0007669"/>
    <property type="project" value="UniProtKB-KW"/>
</dbReference>
<comment type="caution">
    <text evidence="8">The sequence shown here is derived from an EMBL/GenBank/DDBJ whole genome shotgun (WGS) entry which is preliminary data.</text>
</comment>
<dbReference type="GO" id="GO:0016787">
    <property type="term" value="F:hydrolase activity"/>
    <property type="evidence" value="ECO:0007669"/>
    <property type="project" value="UniProtKB-KW"/>
</dbReference>
<comment type="catalytic activity">
    <reaction evidence="6">
        <text>GTP + H2O = GDP + phosphate + H(+)</text>
        <dbReference type="Rhea" id="RHEA:19669"/>
        <dbReference type="ChEBI" id="CHEBI:15377"/>
        <dbReference type="ChEBI" id="CHEBI:15378"/>
        <dbReference type="ChEBI" id="CHEBI:37565"/>
        <dbReference type="ChEBI" id="CHEBI:43474"/>
        <dbReference type="ChEBI" id="CHEBI:58189"/>
    </reaction>
    <physiologicalReaction direction="left-to-right" evidence="6">
        <dbReference type="Rhea" id="RHEA:19670"/>
    </physiologicalReaction>
</comment>
<keyword evidence="9" id="KW-1185">Reference proteome</keyword>
<dbReference type="Gene3D" id="3.40.50.300">
    <property type="entry name" value="P-loop containing nucleotide triphosphate hydrolases"/>
    <property type="match status" value="1"/>
</dbReference>
<dbReference type="Pfam" id="PF07683">
    <property type="entry name" value="CobW_C"/>
    <property type="match status" value="1"/>
</dbReference>
<dbReference type="FunCoup" id="A0A2S8SUY0">
    <property type="interactions" value="240"/>
</dbReference>
<dbReference type="InterPro" id="IPR027417">
    <property type="entry name" value="P-loop_NTPase"/>
</dbReference>
<dbReference type="Pfam" id="PF02492">
    <property type="entry name" value="cobW"/>
    <property type="match status" value="1"/>
</dbReference>
<evidence type="ECO:0000256" key="4">
    <source>
        <dbReference type="ARBA" id="ARBA00034320"/>
    </source>
</evidence>
<evidence type="ECO:0000256" key="6">
    <source>
        <dbReference type="ARBA" id="ARBA00049117"/>
    </source>
</evidence>
<feature type="domain" description="CobW C-terminal" evidence="7">
    <location>
        <begin position="232"/>
        <end position="324"/>
    </location>
</feature>
<comment type="function">
    <text evidence="5">Zinc chaperone that directly transfers zinc cofactor to target proteins, thereby activating them. Zinc is transferred from the CXCC motif in the GTPase domain to the zinc binding site in target proteins in a process requiring GTP hydrolysis.</text>
</comment>
<dbReference type="Gene3D" id="3.30.1220.10">
    <property type="entry name" value="CobW-like, C-terminal domain"/>
    <property type="match status" value="1"/>
</dbReference>
<reference evidence="8 9" key="1">
    <citation type="journal article" date="2018" name="Syst. Appl. Microbiol.">
        <title>Abditibacterium utsteinense sp. nov., the first cultivated member of candidate phylum FBP, isolated from ice-free Antarctic soil samples.</title>
        <authorList>
            <person name="Tahon G."/>
            <person name="Tytgat B."/>
            <person name="Lebbe L."/>
            <person name="Carlier A."/>
            <person name="Willems A."/>
        </authorList>
    </citation>
    <scope>NUCLEOTIDE SEQUENCE [LARGE SCALE GENOMIC DNA]</scope>
    <source>
        <strain evidence="8 9">LMG 29911</strain>
    </source>
</reference>
<dbReference type="InterPro" id="IPR036627">
    <property type="entry name" value="CobW-likC_sf"/>
</dbReference>
<dbReference type="SUPFAM" id="SSF52540">
    <property type="entry name" value="P-loop containing nucleoside triphosphate hydrolases"/>
    <property type="match status" value="1"/>
</dbReference>
<evidence type="ECO:0000256" key="5">
    <source>
        <dbReference type="ARBA" id="ARBA00045658"/>
    </source>
</evidence>
<dbReference type="PANTHER" id="PTHR13748">
    <property type="entry name" value="COBW-RELATED"/>
    <property type="match status" value="1"/>
</dbReference>
<sequence length="327" mass="35321">MSSLLPVALVTGFLGAGKTTFMRHLLGDAKARGLKVGVVINEFGVADIDGEILRQSGAEMLGTLAGGCACCSSQDEMIWTMLELGRQTRENRPDAVLLEASGLADPLVMLDGLTVAALLPLIRVASVVSVVDALRLPELKDEDGRLAPLLQRQIALADLVIANKSDLAFRGESTKNEGKFAAESLLRNINSSARLEFARGGAVNLDEFWARVLNSESAAQAPHASQAIHGHAQTLIVPMKKPIAREKLENALRNLGEDVWRVKGFVRLQGENDLFLVQWSGSGAHFAIERFELHNLNALPPAELVFIGPSLDQITLWRDFHGAAPLL</sequence>
<keyword evidence="3" id="KW-0143">Chaperone</keyword>
<dbReference type="InParanoid" id="A0A2S8SUY0"/>
<dbReference type="PANTHER" id="PTHR13748:SF62">
    <property type="entry name" value="COBW DOMAIN-CONTAINING PROTEIN"/>
    <property type="match status" value="1"/>
</dbReference>
<evidence type="ECO:0000256" key="1">
    <source>
        <dbReference type="ARBA" id="ARBA00022741"/>
    </source>
</evidence>
<evidence type="ECO:0000313" key="8">
    <source>
        <dbReference type="EMBL" id="PQV64605.1"/>
    </source>
</evidence>
<keyword evidence="2" id="KW-0378">Hydrolase</keyword>
<dbReference type="AlphaFoldDB" id="A0A2S8SUY0"/>
<dbReference type="RefSeq" id="WP_105482985.1">
    <property type="nucleotide sequence ID" value="NZ_NIGF01000004.1"/>
</dbReference>
<evidence type="ECO:0000259" key="7">
    <source>
        <dbReference type="SMART" id="SM00833"/>
    </source>
</evidence>
<dbReference type="InterPro" id="IPR011629">
    <property type="entry name" value="CobW-like_C"/>
</dbReference>
<keyword evidence="1" id="KW-0547">Nucleotide-binding</keyword>
<protein>
    <submittedName>
        <fullName evidence="8">GTPase, G3E family</fullName>
    </submittedName>
</protein>
<dbReference type="OrthoDB" id="9808822at2"/>
<proteinExistence type="inferred from homology"/>
<dbReference type="InterPro" id="IPR051316">
    <property type="entry name" value="Zinc-reg_GTPase_activator"/>
</dbReference>
<dbReference type="SMART" id="SM00833">
    <property type="entry name" value="CobW_C"/>
    <property type="match status" value="1"/>
</dbReference>